<feature type="chain" id="PRO_5045899394" description="Tryptophan synthase alpha chain" evidence="1">
    <location>
        <begin position="21"/>
        <end position="460"/>
    </location>
</feature>
<name>A0ABZ2M2V2_9BACT</name>
<dbReference type="RefSeq" id="WP_394827163.1">
    <property type="nucleotide sequence ID" value="NZ_CP089984.1"/>
</dbReference>
<gene>
    <name evidence="2" type="ORF">LZC94_09650</name>
</gene>
<evidence type="ECO:0000313" key="2">
    <source>
        <dbReference type="EMBL" id="WXB17529.1"/>
    </source>
</evidence>
<reference evidence="2 3" key="1">
    <citation type="submission" date="2021-12" db="EMBL/GenBank/DDBJ databases">
        <title>Discovery of the Pendulisporaceae a myxobacterial family with distinct sporulation behavior and unique specialized metabolism.</title>
        <authorList>
            <person name="Garcia R."/>
            <person name="Popoff A."/>
            <person name="Bader C.D."/>
            <person name="Loehr J."/>
            <person name="Walesch S."/>
            <person name="Walt C."/>
            <person name="Boldt J."/>
            <person name="Bunk B."/>
            <person name="Haeckl F.J.F.P.J."/>
            <person name="Gunesch A.P."/>
            <person name="Birkelbach J."/>
            <person name="Nuebel U."/>
            <person name="Pietschmann T."/>
            <person name="Bach T."/>
            <person name="Mueller R."/>
        </authorList>
    </citation>
    <scope>NUCLEOTIDE SEQUENCE [LARGE SCALE GENOMIC DNA]</scope>
    <source>
        <strain evidence="2 3">MSr11954</strain>
    </source>
</reference>
<sequence>MRSRVRAGLGFLGGSAFVLAAVLAACRFTDDLTGGAALPSECDADAPQSITNCGACGRVCASGPNGFAACVDGGCQVMCAPGFGDCDEDSTNGCEVYVLDAGAHCGRCGHDCQGGSCQTGVCGRVMLRSGDGTPIHIATNNGSTSVYGITPFGRVVSVPKAGGDASYLTEGSASPRLDPPPRIAIANNVLYATSWRKPPWGPDGGAAPGAVLSMYVDGGGLRSIAANEPYAITATPVSTAQAYVYWSEGTPPPIWADAGAPDASDPPTILRRAVGPAFTSATVIADAGVAAIYSMASDSNGVFWTNTGAYTESHRGTLERYLNMSGTGGPVRDELVGAEHKLAPFAVAATSSSVFFTATGAGGGTLRNLLLSCGASGCLQGPSRIAYPYDARFVAVSGATIFWTDGDGTIRSLLNGVESTLSRDDRTTSPWDIAVDDTTIYWTAYANAGANVYLFKIARP</sequence>
<evidence type="ECO:0008006" key="4">
    <source>
        <dbReference type="Google" id="ProtNLM"/>
    </source>
</evidence>
<protein>
    <recommendedName>
        <fullName evidence="4">Tryptophan synthase alpha chain</fullName>
    </recommendedName>
</protein>
<accession>A0ABZ2M2V2</accession>
<feature type="signal peptide" evidence="1">
    <location>
        <begin position="1"/>
        <end position="20"/>
    </location>
</feature>
<keyword evidence="3" id="KW-1185">Reference proteome</keyword>
<keyword evidence="1" id="KW-0732">Signal</keyword>
<dbReference type="Proteomes" id="UP001370348">
    <property type="component" value="Chromosome"/>
</dbReference>
<organism evidence="2 3">
    <name type="scientific">Pendulispora albinea</name>
    <dbReference type="NCBI Taxonomy" id="2741071"/>
    <lineage>
        <taxon>Bacteria</taxon>
        <taxon>Pseudomonadati</taxon>
        <taxon>Myxococcota</taxon>
        <taxon>Myxococcia</taxon>
        <taxon>Myxococcales</taxon>
        <taxon>Sorangiineae</taxon>
        <taxon>Pendulisporaceae</taxon>
        <taxon>Pendulispora</taxon>
    </lineage>
</organism>
<proteinExistence type="predicted"/>
<evidence type="ECO:0000313" key="3">
    <source>
        <dbReference type="Proteomes" id="UP001370348"/>
    </source>
</evidence>
<dbReference type="EMBL" id="CP089984">
    <property type="protein sequence ID" value="WXB17529.1"/>
    <property type="molecule type" value="Genomic_DNA"/>
</dbReference>
<evidence type="ECO:0000256" key="1">
    <source>
        <dbReference type="SAM" id="SignalP"/>
    </source>
</evidence>
<dbReference type="PROSITE" id="PS51257">
    <property type="entry name" value="PROKAR_LIPOPROTEIN"/>
    <property type="match status" value="1"/>
</dbReference>